<gene>
    <name evidence="2" type="ORF">RVR_174</name>
</gene>
<proteinExistence type="predicted"/>
<name>A0A7U3UML2_9ACTN</name>
<dbReference type="AlphaFoldDB" id="A0A7U3UML2"/>
<dbReference type="EMBL" id="AP018365">
    <property type="protein sequence ID" value="BBA95348.1"/>
    <property type="molecule type" value="Genomic_DNA"/>
</dbReference>
<organism evidence="2 3">
    <name type="scientific">Actinacidiphila reveromycinica</name>
    <dbReference type="NCBI Taxonomy" id="659352"/>
    <lineage>
        <taxon>Bacteria</taxon>
        <taxon>Bacillati</taxon>
        <taxon>Actinomycetota</taxon>
        <taxon>Actinomycetes</taxon>
        <taxon>Kitasatosporales</taxon>
        <taxon>Streptomycetaceae</taxon>
        <taxon>Actinacidiphila</taxon>
    </lineage>
</organism>
<evidence type="ECO:0000313" key="2">
    <source>
        <dbReference type="EMBL" id="BBA95348.1"/>
    </source>
</evidence>
<sequence>MRARARAGRAGPAPAGARDDGPARTRQSSRPAVRPPACGPASRALRTPTRGGTITSEGAVEHAPGPS</sequence>
<feature type="region of interest" description="Disordered" evidence="1">
    <location>
        <begin position="1"/>
        <end position="67"/>
    </location>
</feature>
<keyword evidence="3" id="KW-1185">Reference proteome</keyword>
<evidence type="ECO:0000256" key="1">
    <source>
        <dbReference type="SAM" id="MobiDB-lite"/>
    </source>
</evidence>
<dbReference type="KEGG" id="arev:RVR_174"/>
<reference evidence="2 3" key="2">
    <citation type="journal article" date="2011" name="J. Antibiot.">
        <title>Furaquinocins I and J: novel polyketide isoprenoid hybrid compounds from Streptomyces reveromyceticus SN-593.</title>
        <authorList>
            <person name="Panthee S."/>
            <person name="Takahashi S."/>
            <person name="Takagi H."/>
            <person name="Nogawa T."/>
            <person name="Oowada E."/>
            <person name="Uramoto M."/>
            <person name="Osada H."/>
        </authorList>
    </citation>
    <scope>NUCLEOTIDE SEQUENCE [LARGE SCALE GENOMIC DNA]</scope>
    <source>
        <strain evidence="2 3">SN-593</strain>
    </source>
</reference>
<dbReference type="Proteomes" id="UP000595703">
    <property type="component" value="Chromosome"/>
</dbReference>
<reference evidence="2 3" key="3">
    <citation type="journal article" date="2011" name="Nat. Chem. Biol.">
        <title>Reveromycin A biosynthesis uses RevG and RevJ for stereospecific spiroacetal formation.</title>
        <authorList>
            <person name="Takahashi S."/>
            <person name="Toyoda A."/>
            <person name="Sekiyama Y."/>
            <person name="Takagi H."/>
            <person name="Nogawa T."/>
            <person name="Uramoto M."/>
            <person name="Suzuki R."/>
            <person name="Koshino H."/>
            <person name="Kumano T."/>
            <person name="Panthee S."/>
            <person name="Dairi T."/>
            <person name="Ishikawa J."/>
            <person name="Ikeda H."/>
            <person name="Sakaki Y."/>
            <person name="Osada H."/>
        </authorList>
    </citation>
    <scope>NUCLEOTIDE SEQUENCE [LARGE SCALE GENOMIC DNA]</scope>
    <source>
        <strain evidence="2 3">SN-593</strain>
    </source>
</reference>
<reference evidence="2 3" key="1">
    <citation type="journal article" date="2010" name="J. Bacteriol.">
        <title>Biochemical characterization of a novel indole prenyltransferase from Streptomyces sp. SN-593.</title>
        <authorList>
            <person name="Takahashi S."/>
            <person name="Takagi H."/>
            <person name="Toyoda A."/>
            <person name="Uramoto M."/>
            <person name="Nogawa T."/>
            <person name="Ueki M."/>
            <person name="Sakaki Y."/>
            <person name="Osada H."/>
        </authorList>
    </citation>
    <scope>NUCLEOTIDE SEQUENCE [LARGE SCALE GENOMIC DNA]</scope>
    <source>
        <strain evidence="2 3">SN-593</strain>
    </source>
</reference>
<accession>A0A7U3UML2</accession>
<protein>
    <submittedName>
        <fullName evidence="2">Uncharacterized protein</fullName>
    </submittedName>
</protein>
<evidence type="ECO:0000313" key="3">
    <source>
        <dbReference type="Proteomes" id="UP000595703"/>
    </source>
</evidence>
<reference evidence="2 3" key="4">
    <citation type="journal article" date="2020" name="Sci. Rep.">
        <title>beta-carboline chemical signals induce reveromycin production through a LuxR family regulator in Streptomyces sp. SN-593.</title>
        <authorList>
            <person name="Panthee S."/>
            <person name="Kito N."/>
            <person name="Hayashi T."/>
            <person name="Shimizu T."/>
            <person name="Ishikawa J."/>
            <person name="Hamamoto H."/>
            <person name="Osada H."/>
            <person name="Takahashi S."/>
        </authorList>
    </citation>
    <scope>NUCLEOTIDE SEQUENCE [LARGE SCALE GENOMIC DNA]</scope>
    <source>
        <strain evidence="2 3">SN-593</strain>
    </source>
</reference>